<dbReference type="OrthoDB" id="6117597at2759"/>
<organism evidence="3 4">
    <name type="scientific">Apis cerana cerana</name>
    <name type="common">Oriental honeybee</name>
    <dbReference type="NCBI Taxonomy" id="94128"/>
    <lineage>
        <taxon>Eukaryota</taxon>
        <taxon>Metazoa</taxon>
        <taxon>Ecdysozoa</taxon>
        <taxon>Arthropoda</taxon>
        <taxon>Hexapoda</taxon>
        <taxon>Insecta</taxon>
        <taxon>Pterygota</taxon>
        <taxon>Neoptera</taxon>
        <taxon>Endopterygota</taxon>
        <taxon>Hymenoptera</taxon>
        <taxon>Apocrita</taxon>
        <taxon>Aculeata</taxon>
        <taxon>Apoidea</taxon>
        <taxon>Anthophila</taxon>
        <taxon>Apidae</taxon>
        <taxon>Apis</taxon>
    </lineage>
</organism>
<dbReference type="EMBL" id="KZ288287">
    <property type="protein sequence ID" value="PBC29374.1"/>
    <property type="molecule type" value="Genomic_DNA"/>
</dbReference>
<evidence type="ECO:0000256" key="1">
    <source>
        <dbReference type="SAM" id="SignalP"/>
    </source>
</evidence>
<gene>
    <name evidence="3" type="ORF">APICC_09186</name>
</gene>
<dbReference type="InterPro" id="IPR057074">
    <property type="entry name" value="IR75A_N"/>
</dbReference>
<evidence type="ECO:0000313" key="4">
    <source>
        <dbReference type="Proteomes" id="UP000242457"/>
    </source>
</evidence>
<feature type="chain" id="PRO_5012201097" evidence="1">
    <location>
        <begin position="22"/>
        <end position="242"/>
    </location>
</feature>
<keyword evidence="3" id="KW-0675">Receptor</keyword>
<dbReference type="Pfam" id="PF24576">
    <property type="entry name" value="IR75A_N"/>
    <property type="match status" value="1"/>
</dbReference>
<feature type="signal peptide" evidence="1">
    <location>
        <begin position="1"/>
        <end position="21"/>
    </location>
</feature>
<reference evidence="3 4" key="1">
    <citation type="submission" date="2014-07" db="EMBL/GenBank/DDBJ databases">
        <title>Genomic and transcriptomic analysis on Apis cerana provide comprehensive insights into honey bee biology.</title>
        <authorList>
            <person name="Diao Q."/>
            <person name="Sun L."/>
            <person name="Zheng H."/>
            <person name="Zheng H."/>
            <person name="Xu S."/>
            <person name="Wang S."/>
            <person name="Zeng Z."/>
            <person name="Hu F."/>
            <person name="Su S."/>
            <person name="Wu J."/>
        </authorList>
    </citation>
    <scope>NUCLEOTIDE SEQUENCE [LARGE SCALE GENOMIC DNA]</scope>
    <source>
        <tissue evidence="3">Pupae without intestine</tissue>
    </source>
</reference>
<keyword evidence="4" id="KW-1185">Reference proteome</keyword>
<name>A0A2A3ED12_APICC</name>
<feature type="domain" description="Ionotropic receptor 75a N-terminal" evidence="2">
    <location>
        <begin position="141"/>
        <end position="228"/>
    </location>
</feature>
<dbReference type="Proteomes" id="UP000242457">
    <property type="component" value="Unassembled WGS sequence"/>
</dbReference>
<dbReference type="AlphaFoldDB" id="A0A2A3ED12"/>
<evidence type="ECO:0000259" key="2">
    <source>
        <dbReference type="Pfam" id="PF24576"/>
    </source>
</evidence>
<proteinExistence type="predicted"/>
<evidence type="ECO:0000313" key="3">
    <source>
        <dbReference type="EMBL" id="PBC29374.1"/>
    </source>
</evidence>
<keyword evidence="1" id="KW-0732">Signal</keyword>
<sequence>MTNFQFHTTLLLLCVSSCVYLDILPVETESILIRPYYVYKNLIKGVHDYFNNTCIILFHGSSKLIEDEGLQEMDGLLTLQTQFSKYLHIRTVIMDFHMFKNRVEKTYHHIKRPLFVLLNDFKEIREQFVSVSKWITMAYPTWLLFLRDETRFEEFLSDVYVPFDCVFMVAQRDSQGTEIIQDVYRIGKEDYLRSMMFGMWNSSHGFQGPLLGLYQRRHDLHGHNIRVVAINLHQPLLQIDKS</sequence>
<accession>A0A2A3ED12</accession>
<protein>
    <submittedName>
        <fullName evidence="3">Glutamate receptor delta-2 subunit</fullName>
    </submittedName>
</protein>
<dbReference type="STRING" id="94128.A0A2A3ED12"/>